<protein>
    <recommendedName>
        <fullName evidence="4">DUF659 domain-containing protein</fullName>
    </recommendedName>
</protein>
<evidence type="ECO:0000313" key="2">
    <source>
        <dbReference type="EMBL" id="PBL04622.1"/>
    </source>
</evidence>
<organism evidence="2 3">
    <name type="scientific">Armillaria gallica</name>
    <name type="common">Bulbous honey fungus</name>
    <name type="synonym">Armillaria bulbosa</name>
    <dbReference type="NCBI Taxonomy" id="47427"/>
    <lineage>
        <taxon>Eukaryota</taxon>
        <taxon>Fungi</taxon>
        <taxon>Dikarya</taxon>
        <taxon>Basidiomycota</taxon>
        <taxon>Agaricomycotina</taxon>
        <taxon>Agaricomycetes</taxon>
        <taxon>Agaricomycetidae</taxon>
        <taxon>Agaricales</taxon>
        <taxon>Marasmiineae</taxon>
        <taxon>Physalacriaceae</taxon>
        <taxon>Armillaria</taxon>
    </lineage>
</organism>
<dbReference type="Proteomes" id="UP000217790">
    <property type="component" value="Unassembled WGS sequence"/>
</dbReference>
<dbReference type="AlphaFoldDB" id="A0A2H3EB26"/>
<dbReference type="OMA" id="ETIKTHM"/>
<evidence type="ECO:0000313" key="3">
    <source>
        <dbReference type="Proteomes" id="UP000217790"/>
    </source>
</evidence>
<sequence length="117" mass="12990">ENMAEVVWGMLQKYSLVSQVMAFMMDNATNNDMMVMEIEQKCKVQGIPFSSKDSCLCCMPHMVHLVVLKLLEGIGAISKGDRQRPEESQTASYQDSVSAPLDAAHDEEAALFDEVES</sequence>
<evidence type="ECO:0008006" key="4">
    <source>
        <dbReference type="Google" id="ProtNLM"/>
    </source>
</evidence>
<dbReference type="STRING" id="47427.A0A2H3EB26"/>
<evidence type="ECO:0000256" key="1">
    <source>
        <dbReference type="SAM" id="MobiDB-lite"/>
    </source>
</evidence>
<dbReference type="EMBL" id="KZ293644">
    <property type="protein sequence ID" value="PBL04622.1"/>
    <property type="molecule type" value="Genomic_DNA"/>
</dbReference>
<dbReference type="OrthoDB" id="3259198at2759"/>
<proteinExistence type="predicted"/>
<feature type="non-terminal residue" evidence="2">
    <location>
        <position position="1"/>
    </location>
</feature>
<feature type="region of interest" description="Disordered" evidence="1">
    <location>
        <begin position="79"/>
        <end position="100"/>
    </location>
</feature>
<name>A0A2H3EB26_ARMGA</name>
<reference evidence="3" key="1">
    <citation type="journal article" date="2017" name="Nat. Ecol. Evol.">
        <title>Genome expansion and lineage-specific genetic innovations in the forest pathogenic fungi Armillaria.</title>
        <authorList>
            <person name="Sipos G."/>
            <person name="Prasanna A.N."/>
            <person name="Walter M.C."/>
            <person name="O'Connor E."/>
            <person name="Balint B."/>
            <person name="Krizsan K."/>
            <person name="Kiss B."/>
            <person name="Hess J."/>
            <person name="Varga T."/>
            <person name="Slot J."/>
            <person name="Riley R."/>
            <person name="Boka B."/>
            <person name="Rigling D."/>
            <person name="Barry K."/>
            <person name="Lee J."/>
            <person name="Mihaltcheva S."/>
            <person name="LaButti K."/>
            <person name="Lipzen A."/>
            <person name="Waldron R."/>
            <person name="Moloney N.M."/>
            <person name="Sperisen C."/>
            <person name="Kredics L."/>
            <person name="Vagvoelgyi C."/>
            <person name="Patrignani A."/>
            <person name="Fitzpatrick D."/>
            <person name="Nagy I."/>
            <person name="Doyle S."/>
            <person name="Anderson J.B."/>
            <person name="Grigoriev I.V."/>
            <person name="Gueldener U."/>
            <person name="Muensterkoetter M."/>
            <person name="Nagy L.G."/>
        </authorList>
    </citation>
    <scope>NUCLEOTIDE SEQUENCE [LARGE SCALE GENOMIC DNA]</scope>
    <source>
        <strain evidence="3">Ar21-2</strain>
    </source>
</reference>
<gene>
    <name evidence="2" type="ORF">ARMGADRAFT_857574</name>
</gene>
<keyword evidence="3" id="KW-1185">Reference proteome</keyword>
<feature type="non-terminal residue" evidence="2">
    <location>
        <position position="117"/>
    </location>
</feature>
<dbReference type="InParanoid" id="A0A2H3EB26"/>
<feature type="compositionally biased region" description="Polar residues" evidence="1">
    <location>
        <begin position="88"/>
        <end position="97"/>
    </location>
</feature>
<accession>A0A2H3EB26</accession>